<dbReference type="InterPro" id="IPR007219">
    <property type="entry name" value="XnlR_reg_dom"/>
</dbReference>
<dbReference type="PANTHER" id="PTHR31668:SF4">
    <property type="entry name" value="TRANSCRIPTIONAL ACTIVATOR PROTEIN DAL81"/>
    <property type="match status" value="1"/>
</dbReference>
<dbReference type="InterPro" id="IPR050797">
    <property type="entry name" value="Carb_Metab_Trans_Reg"/>
</dbReference>
<dbReference type="InterPro" id="IPR036864">
    <property type="entry name" value="Zn2-C6_fun-type_DNA-bd_sf"/>
</dbReference>
<evidence type="ECO:0000256" key="6">
    <source>
        <dbReference type="SAM" id="MobiDB-lite"/>
    </source>
</evidence>
<dbReference type="SMART" id="SM00906">
    <property type="entry name" value="Fungal_trans"/>
    <property type="match status" value="1"/>
</dbReference>
<dbReference type="SMART" id="SM00066">
    <property type="entry name" value="GAL4"/>
    <property type="match status" value="1"/>
</dbReference>
<evidence type="ECO:0000256" key="4">
    <source>
        <dbReference type="ARBA" id="ARBA00023163"/>
    </source>
</evidence>
<keyword evidence="9" id="KW-1185">Reference proteome</keyword>
<feature type="compositionally biased region" description="Polar residues" evidence="6">
    <location>
        <begin position="140"/>
        <end position="152"/>
    </location>
</feature>
<evidence type="ECO:0000259" key="7">
    <source>
        <dbReference type="PROSITE" id="PS00463"/>
    </source>
</evidence>
<dbReference type="GO" id="GO:0003677">
    <property type="term" value="F:DNA binding"/>
    <property type="evidence" value="ECO:0007669"/>
    <property type="project" value="UniProtKB-KW"/>
</dbReference>
<dbReference type="GO" id="GO:0000981">
    <property type="term" value="F:DNA-binding transcription factor activity, RNA polymerase II-specific"/>
    <property type="evidence" value="ECO:0007669"/>
    <property type="project" value="InterPro"/>
</dbReference>
<name>A0A5N6TXG4_ASPAV</name>
<evidence type="ECO:0000256" key="5">
    <source>
        <dbReference type="ARBA" id="ARBA00023242"/>
    </source>
</evidence>
<dbReference type="PANTHER" id="PTHR31668">
    <property type="entry name" value="GLUCOSE TRANSPORT TRANSCRIPTION REGULATOR RGT1-RELATED-RELATED"/>
    <property type="match status" value="1"/>
</dbReference>
<organism evidence="8 9">
    <name type="scientific">Aspergillus avenaceus</name>
    <dbReference type="NCBI Taxonomy" id="36643"/>
    <lineage>
        <taxon>Eukaryota</taxon>
        <taxon>Fungi</taxon>
        <taxon>Dikarya</taxon>
        <taxon>Ascomycota</taxon>
        <taxon>Pezizomycotina</taxon>
        <taxon>Eurotiomycetes</taxon>
        <taxon>Eurotiomycetidae</taxon>
        <taxon>Eurotiales</taxon>
        <taxon>Aspergillaceae</taxon>
        <taxon>Aspergillus</taxon>
        <taxon>Aspergillus subgen. Circumdati</taxon>
    </lineage>
</organism>
<dbReference type="GO" id="GO:0006351">
    <property type="term" value="P:DNA-templated transcription"/>
    <property type="evidence" value="ECO:0007669"/>
    <property type="project" value="InterPro"/>
</dbReference>
<dbReference type="GO" id="GO:0005634">
    <property type="term" value="C:nucleus"/>
    <property type="evidence" value="ECO:0007669"/>
    <property type="project" value="TreeGrafter"/>
</dbReference>
<dbReference type="SUPFAM" id="SSF57701">
    <property type="entry name" value="Zn2/Cys6 DNA-binding domain"/>
    <property type="match status" value="1"/>
</dbReference>
<dbReference type="EMBL" id="ML742086">
    <property type="protein sequence ID" value="KAE8150771.1"/>
    <property type="molecule type" value="Genomic_DNA"/>
</dbReference>
<dbReference type="Proteomes" id="UP000325780">
    <property type="component" value="Unassembled WGS sequence"/>
</dbReference>
<dbReference type="AlphaFoldDB" id="A0A5N6TXG4"/>
<keyword evidence="4" id="KW-0804">Transcription</keyword>
<dbReference type="OrthoDB" id="2264294at2759"/>
<gene>
    <name evidence="8" type="ORF">BDV25DRAFT_106335</name>
</gene>
<evidence type="ECO:0000313" key="9">
    <source>
        <dbReference type="Proteomes" id="UP000325780"/>
    </source>
</evidence>
<feature type="region of interest" description="Disordered" evidence="6">
    <location>
        <begin position="61"/>
        <end position="94"/>
    </location>
</feature>
<evidence type="ECO:0000313" key="8">
    <source>
        <dbReference type="EMBL" id="KAE8150771.1"/>
    </source>
</evidence>
<evidence type="ECO:0000256" key="3">
    <source>
        <dbReference type="ARBA" id="ARBA00023125"/>
    </source>
</evidence>
<keyword evidence="5" id="KW-0539">Nucleus</keyword>
<dbReference type="Pfam" id="PF04082">
    <property type="entry name" value="Fungal_trans"/>
    <property type="match status" value="1"/>
</dbReference>
<dbReference type="PROSITE" id="PS00463">
    <property type="entry name" value="ZN2_CY6_FUNGAL_1"/>
    <property type="match status" value="1"/>
</dbReference>
<proteinExistence type="predicted"/>
<dbReference type="GO" id="GO:0001080">
    <property type="term" value="P:nitrogen catabolite activation of transcription from RNA polymerase II promoter"/>
    <property type="evidence" value="ECO:0007669"/>
    <property type="project" value="TreeGrafter"/>
</dbReference>
<dbReference type="CDD" id="cd12148">
    <property type="entry name" value="fungal_TF_MHR"/>
    <property type="match status" value="1"/>
</dbReference>
<reference evidence="8 9" key="1">
    <citation type="submission" date="2019-04" db="EMBL/GenBank/DDBJ databases">
        <title>Friends and foes A comparative genomics study of 23 Aspergillus species from section Flavi.</title>
        <authorList>
            <consortium name="DOE Joint Genome Institute"/>
            <person name="Kjaerbolling I."/>
            <person name="Vesth T."/>
            <person name="Frisvad J.C."/>
            <person name="Nybo J.L."/>
            <person name="Theobald S."/>
            <person name="Kildgaard S."/>
            <person name="Isbrandt T."/>
            <person name="Kuo A."/>
            <person name="Sato A."/>
            <person name="Lyhne E.K."/>
            <person name="Kogle M.E."/>
            <person name="Wiebenga A."/>
            <person name="Kun R.S."/>
            <person name="Lubbers R.J."/>
            <person name="Makela M.R."/>
            <person name="Barry K."/>
            <person name="Chovatia M."/>
            <person name="Clum A."/>
            <person name="Daum C."/>
            <person name="Haridas S."/>
            <person name="He G."/>
            <person name="LaButti K."/>
            <person name="Lipzen A."/>
            <person name="Mondo S."/>
            <person name="Riley R."/>
            <person name="Salamov A."/>
            <person name="Simmons B.A."/>
            <person name="Magnuson J.K."/>
            <person name="Henrissat B."/>
            <person name="Mortensen U.H."/>
            <person name="Larsen T.O."/>
            <person name="Devries R.P."/>
            <person name="Grigoriev I.V."/>
            <person name="Machida M."/>
            <person name="Baker S.E."/>
            <person name="Andersen M.R."/>
        </authorList>
    </citation>
    <scope>NUCLEOTIDE SEQUENCE [LARGE SCALE GENOMIC DNA]</scope>
    <source>
        <strain evidence="8 9">IBT 18842</strain>
    </source>
</reference>
<feature type="domain" description="Zn(2)-C6 fungal-type" evidence="7">
    <location>
        <begin position="30"/>
        <end position="60"/>
    </location>
</feature>
<dbReference type="CDD" id="cd00067">
    <property type="entry name" value="GAL4"/>
    <property type="match status" value="1"/>
</dbReference>
<sequence length="601" mass="68520">MASSSPNITLNHMRRASLTRGIRHRRAIRPCDPCRVRKSRCVIPPGSQFCMNCQSRRTACTFDQKPPPRPHRSQLTKNHDTQPQIQESGSHSKQTYRCLAPHSGITQGTFIPPTFSEDSTAVNQTICPSSSAIGPGSLGTGDSSVNPEAQMHNGQSSLYAGSFQQNSQDHDIPLGLSKSRFAELYGLGSDMEPILMRHRPYDSETHEFRLETHSIRRVSRHDMGMQYPVTFHIVNDEKAIGYCGHDEHDDIERCIAPYGPSLMNLYWRIVHPCYPILDKRRFMERYSTSYREIEASVLGAVYLFALNWWAYDRELSNKPEPNATLLREKVIKAIQNSYHRPKLSSIEATLLLLQCKPEDSLNPDHTWSWGYTGQALSIGEALGLHLDASSWHIPTWERELRKRLSWALYMQDKWTALMHGRPSHVHDDNWGVSDIEERDFSDIDIDVDPGHVEAPMHDAHTGRRVFMEMVTLSKILSDILAEFYSLRASKIQDPVELFNRALPVLEKLHLWHENVPSVLSMDRQAPRQLCANGLLHLSYHSLILTLLRRVIRSPALVPVCPDAVILNTTRKLANDSAEAAITFVRSLRPDHLEAFWFFCKP</sequence>
<feature type="compositionally biased region" description="Polar residues" evidence="6">
    <location>
        <begin position="75"/>
        <end position="94"/>
    </location>
</feature>
<dbReference type="Gene3D" id="4.10.240.10">
    <property type="entry name" value="Zn(2)-C6 fungal-type DNA-binding domain"/>
    <property type="match status" value="1"/>
</dbReference>
<keyword evidence="3" id="KW-0238">DNA-binding</keyword>
<keyword evidence="2" id="KW-0805">Transcription regulation</keyword>
<protein>
    <submittedName>
        <fullName evidence="8">Fungal-specific transcription factor domain-containing protein</fullName>
    </submittedName>
</protein>
<keyword evidence="1" id="KW-0479">Metal-binding</keyword>
<evidence type="ECO:0000256" key="1">
    <source>
        <dbReference type="ARBA" id="ARBA00022723"/>
    </source>
</evidence>
<dbReference type="InterPro" id="IPR001138">
    <property type="entry name" value="Zn2Cys6_DnaBD"/>
</dbReference>
<dbReference type="GO" id="GO:0008270">
    <property type="term" value="F:zinc ion binding"/>
    <property type="evidence" value="ECO:0007669"/>
    <property type="project" value="InterPro"/>
</dbReference>
<accession>A0A5N6TXG4</accession>
<feature type="region of interest" description="Disordered" evidence="6">
    <location>
        <begin position="126"/>
        <end position="152"/>
    </location>
</feature>
<evidence type="ECO:0000256" key="2">
    <source>
        <dbReference type="ARBA" id="ARBA00023015"/>
    </source>
</evidence>